<dbReference type="AlphaFoldDB" id="A0AAE4BLX8"/>
<feature type="transmembrane region" description="Helical" evidence="5">
    <location>
        <begin position="112"/>
        <end position="131"/>
    </location>
</feature>
<gene>
    <name evidence="6" type="ORF">J2Y00_002043</name>
</gene>
<feature type="transmembrane region" description="Helical" evidence="5">
    <location>
        <begin position="167"/>
        <end position="183"/>
    </location>
</feature>
<reference evidence="6" key="1">
    <citation type="submission" date="2023-07" db="EMBL/GenBank/DDBJ databases">
        <title>Sorghum-associated microbial communities from plants grown in Nebraska, USA.</title>
        <authorList>
            <person name="Schachtman D."/>
        </authorList>
    </citation>
    <scope>NUCLEOTIDE SEQUENCE</scope>
    <source>
        <strain evidence="6">BE330</strain>
    </source>
</reference>
<dbReference type="RefSeq" id="WP_309855002.1">
    <property type="nucleotide sequence ID" value="NZ_JAVDQJ010000005.1"/>
</dbReference>
<dbReference type="Proteomes" id="UP001185331">
    <property type="component" value="Unassembled WGS sequence"/>
</dbReference>
<comment type="subcellular location">
    <subcellularLocation>
        <location evidence="1">Membrane</location>
        <topology evidence="1">Multi-pass membrane protein</topology>
    </subcellularLocation>
</comment>
<evidence type="ECO:0000313" key="6">
    <source>
        <dbReference type="EMBL" id="MDR6218480.1"/>
    </source>
</evidence>
<protein>
    <submittedName>
        <fullName evidence="6">4-hydroxybenzoate polyprenyltransferase</fullName>
    </submittedName>
</protein>
<keyword evidence="3 5" id="KW-1133">Transmembrane helix</keyword>
<dbReference type="InterPro" id="IPR000537">
    <property type="entry name" value="UbiA_prenyltransferase"/>
</dbReference>
<evidence type="ECO:0000256" key="5">
    <source>
        <dbReference type="SAM" id="Phobius"/>
    </source>
</evidence>
<dbReference type="GO" id="GO:0009247">
    <property type="term" value="P:glycolipid biosynthetic process"/>
    <property type="evidence" value="ECO:0007669"/>
    <property type="project" value="TreeGrafter"/>
</dbReference>
<dbReference type="InterPro" id="IPR039653">
    <property type="entry name" value="Prenyltransferase"/>
</dbReference>
<dbReference type="InterPro" id="IPR044878">
    <property type="entry name" value="UbiA_sf"/>
</dbReference>
<evidence type="ECO:0000256" key="2">
    <source>
        <dbReference type="ARBA" id="ARBA00022692"/>
    </source>
</evidence>
<feature type="transmembrane region" description="Helical" evidence="5">
    <location>
        <begin position="241"/>
        <end position="260"/>
    </location>
</feature>
<feature type="transmembrane region" description="Helical" evidence="5">
    <location>
        <begin position="45"/>
        <end position="65"/>
    </location>
</feature>
<feature type="transmembrane region" description="Helical" evidence="5">
    <location>
        <begin position="85"/>
        <end position="106"/>
    </location>
</feature>
<dbReference type="NCBIfam" id="NF008977">
    <property type="entry name" value="PRK12324.1-2"/>
    <property type="match status" value="1"/>
</dbReference>
<name>A0AAE4BLX8_9DEIO</name>
<evidence type="ECO:0000256" key="3">
    <source>
        <dbReference type="ARBA" id="ARBA00022989"/>
    </source>
</evidence>
<accession>A0AAE4BLX8</accession>
<keyword evidence="2 5" id="KW-0812">Transmembrane</keyword>
<dbReference type="Gene3D" id="1.10.357.140">
    <property type="entry name" value="UbiA prenyltransferase"/>
    <property type="match status" value="1"/>
</dbReference>
<dbReference type="PANTHER" id="PTHR11048:SF5">
    <property type="entry name" value="DECAPRENYL-PHOSPHATE PHOSPHORIBOSYLTRANSFERASE"/>
    <property type="match status" value="1"/>
</dbReference>
<dbReference type="GO" id="GO:0005886">
    <property type="term" value="C:plasma membrane"/>
    <property type="evidence" value="ECO:0007669"/>
    <property type="project" value="TreeGrafter"/>
</dbReference>
<evidence type="ECO:0000256" key="4">
    <source>
        <dbReference type="ARBA" id="ARBA00023136"/>
    </source>
</evidence>
<evidence type="ECO:0000313" key="7">
    <source>
        <dbReference type="Proteomes" id="UP001185331"/>
    </source>
</evidence>
<dbReference type="PANTHER" id="PTHR11048">
    <property type="entry name" value="PRENYLTRANSFERASES"/>
    <property type="match status" value="1"/>
</dbReference>
<dbReference type="EMBL" id="JAVDQK010000004">
    <property type="protein sequence ID" value="MDR6218480.1"/>
    <property type="molecule type" value="Genomic_DNA"/>
</dbReference>
<comment type="caution">
    <text evidence="6">The sequence shown here is derived from an EMBL/GenBank/DDBJ whole genome shotgun (WGS) entry which is preliminary data.</text>
</comment>
<dbReference type="Pfam" id="PF01040">
    <property type="entry name" value="UbiA"/>
    <property type="match status" value="1"/>
</dbReference>
<dbReference type="GO" id="GO:0016765">
    <property type="term" value="F:transferase activity, transferring alkyl or aryl (other than methyl) groups"/>
    <property type="evidence" value="ECO:0007669"/>
    <property type="project" value="InterPro"/>
</dbReference>
<dbReference type="NCBIfam" id="NF008978">
    <property type="entry name" value="PRK12324.1-4"/>
    <property type="match status" value="1"/>
</dbReference>
<feature type="transmembrane region" description="Helical" evidence="5">
    <location>
        <begin position="143"/>
        <end position="161"/>
    </location>
</feature>
<proteinExistence type="predicted"/>
<feature type="transmembrane region" description="Helical" evidence="5">
    <location>
        <begin position="210"/>
        <end position="229"/>
    </location>
</feature>
<evidence type="ECO:0000256" key="1">
    <source>
        <dbReference type="ARBA" id="ARBA00004141"/>
    </source>
</evidence>
<keyword evidence="4 5" id="KW-0472">Membrane</keyword>
<dbReference type="CDD" id="cd13963">
    <property type="entry name" value="PT_UbiA_2"/>
    <property type="match status" value="1"/>
</dbReference>
<sequence>MSAVTHVNQPADLLRLLRPHQWTKSGFVLVGLLFSPSAWMNAEVVTHVLLCAVAFALVASGVYVINDLADAEKDRAHPTKRTRPLASGAVTSSAALVLLAACWGAGLTVALHVSVMAAALLTAYAALNLGYSFGWKNEMILDVFLLASGFVLRVLVGTLAVGIEPSQWLLLTSTTVALFLGFAKRRAEYARMEAGTVGTRKVLEQYSKVVLDKAITISAACTILAYSLYTVAPDTVARHDTGSLVYTVPLVMYGVFRYLACLHAEDATGDPSEDLLRDRHIQVTVALWLVVTAWVLA</sequence>
<organism evidence="6 7">
    <name type="scientific">Deinococcus soli</name>
    <name type="common">ex Cha et al. 2016</name>
    <dbReference type="NCBI Taxonomy" id="1309411"/>
    <lineage>
        <taxon>Bacteria</taxon>
        <taxon>Thermotogati</taxon>
        <taxon>Deinococcota</taxon>
        <taxon>Deinococci</taxon>
        <taxon>Deinococcales</taxon>
        <taxon>Deinococcaceae</taxon>
        <taxon>Deinococcus</taxon>
    </lineage>
</organism>